<evidence type="ECO:0000313" key="1">
    <source>
        <dbReference type="EMBL" id="KAH8013374.1"/>
    </source>
</evidence>
<protein>
    <submittedName>
        <fullName evidence="1">Uncharacterized protein</fullName>
    </submittedName>
</protein>
<sequence length="357" mass="38221">MMPGVTIANGGLGKPARPLASATREINGRAPSSEEGLLRMGAASTREACPPGAWEKAQQPGLCYGAGREGASLRHIPPGGRRVRELEAPTWQAGRRETAGGRRAPGRRTGPAEQAVSVLEEEAPGPLPADGAGHALAGPAGRATLPAAGEELRETPWRWPEWKRALPRFTGSLSTTRTSTMGQRQEALLSWRGEEHFPPVTGKAHESSPSLYLWGGGQEELIALAVKEGGPAASAVARGNDPPDKRARRGSSRPASWQRHHPQSSRVSKWGGFVSTRPGPPAPGRPTTSRTWPSSMLAERPDKGTHPARRAGACPAKWVRRLRVSARAVSKVPNPCAQRRGRQEVRILWRFTLVAPA</sequence>
<name>A0ACB8G1H9_9SAUR</name>
<evidence type="ECO:0000313" key="2">
    <source>
        <dbReference type="Proteomes" id="UP000827872"/>
    </source>
</evidence>
<dbReference type="Proteomes" id="UP000827872">
    <property type="component" value="Linkage Group LG02"/>
</dbReference>
<keyword evidence="2" id="KW-1185">Reference proteome</keyword>
<dbReference type="EMBL" id="CM037615">
    <property type="protein sequence ID" value="KAH8013374.1"/>
    <property type="molecule type" value="Genomic_DNA"/>
</dbReference>
<proteinExistence type="predicted"/>
<comment type="caution">
    <text evidence="1">The sequence shown here is derived from an EMBL/GenBank/DDBJ whole genome shotgun (WGS) entry which is preliminary data.</text>
</comment>
<reference evidence="1" key="1">
    <citation type="submission" date="2021-08" db="EMBL/GenBank/DDBJ databases">
        <title>The first chromosome-level gecko genome reveals the dynamic sex chromosomes of Neotropical dwarf geckos (Sphaerodactylidae: Sphaerodactylus).</title>
        <authorList>
            <person name="Pinto B.J."/>
            <person name="Keating S.E."/>
            <person name="Gamble T."/>
        </authorList>
    </citation>
    <scope>NUCLEOTIDE SEQUENCE</scope>
    <source>
        <strain evidence="1">TG3544</strain>
    </source>
</reference>
<accession>A0ACB8G1H9</accession>
<gene>
    <name evidence="1" type="ORF">K3G42_018370</name>
</gene>
<organism evidence="1 2">
    <name type="scientific">Sphaerodactylus townsendi</name>
    <dbReference type="NCBI Taxonomy" id="933632"/>
    <lineage>
        <taxon>Eukaryota</taxon>
        <taxon>Metazoa</taxon>
        <taxon>Chordata</taxon>
        <taxon>Craniata</taxon>
        <taxon>Vertebrata</taxon>
        <taxon>Euteleostomi</taxon>
        <taxon>Lepidosauria</taxon>
        <taxon>Squamata</taxon>
        <taxon>Bifurcata</taxon>
        <taxon>Gekkota</taxon>
        <taxon>Sphaerodactylidae</taxon>
        <taxon>Sphaerodactylus</taxon>
    </lineage>
</organism>